<feature type="transmembrane region" description="Helical" evidence="5">
    <location>
        <begin position="127"/>
        <end position="152"/>
    </location>
</feature>
<dbReference type="Pfam" id="PF00083">
    <property type="entry name" value="Sugar_tr"/>
    <property type="match status" value="1"/>
</dbReference>
<dbReference type="PROSITE" id="PS00216">
    <property type="entry name" value="SUGAR_TRANSPORT_1"/>
    <property type="match status" value="1"/>
</dbReference>
<reference evidence="8" key="1">
    <citation type="submission" date="2022-11" db="UniProtKB">
        <authorList>
            <consortium name="WormBaseParasite"/>
        </authorList>
    </citation>
    <scope>IDENTIFICATION</scope>
</reference>
<dbReference type="InterPro" id="IPR020846">
    <property type="entry name" value="MFS_dom"/>
</dbReference>
<protein>
    <submittedName>
        <fullName evidence="8">Major facilitator superfamily (MFS) profile domain-containing protein</fullName>
    </submittedName>
</protein>
<evidence type="ECO:0000313" key="7">
    <source>
        <dbReference type="Proteomes" id="UP000887540"/>
    </source>
</evidence>
<evidence type="ECO:0000313" key="8">
    <source>
        <dbReference type="WBParaSite" id="ACRNAN_scaffold437.g12289.t1"/>
    </source>
</evidence>
<evidence type="ECO:0000256" key="3">
    <source>
        <dbReference type="ARBA" id="ARBA00022989"/>
    </source>
</evidence>
<feature type="transmembrane region" description="Helical" evidence="5">
    <location>
        <begin position="412"/>
        <end position="436"/>
    </location>
</feature>
<keyword evidence="2 5" id="KW-0812">Transmembrane</keyword>
<feature type="transmembrane region" description="Helical" evidence="5">
    <location>
        <begin position="357"/>
        <end position="376"/>
    </location>
</feature>
<feature type="transmembrane region" description="Helical" evidence="5">
    <location>
        <begin position="96"/>
        <end position="115"/>
    </location>
</feature>
<name>A0A914DVP5_9BILA</name>
<dbReference type="GO" id="GO:0016020">
    <property type="term" value="C:membrane"/>
    <property type="evidence" value="ECO:0007669"/>
    <property type="project" value="UniProtKB-SubCell"/>
</dbReference>
<keyword evidence="3 5" id="KW-1133">Transmembrane helix</keyword>
<feature type="transmembrane region" description="Helical" evidence="5">
    <location>
        <begin position="191"/>
        <end position="213"/>
    </location>
</feature>
<dbReference type="InterPro" id="IPR005829">
    <property type="entry name" value="Sugar_transporter_CS"/>
</dbReference>
<evidence type="ECO:0000259" key="6">
    <source>
        <dbReference type="PROSITE" id="PS50850"/>
    </source>
</evidence>
<evidence type="ECO:0000256" key="5">
    <source>
        <dbReference type="SAM" id="Phobius"/>
    </source>
</evidence>
<dbReference type="WBParaSite" id="ACRNAN_scaffold437.g12289.t1">
    <property type="protein sequence ID" value="ACRNAN_scaffold437.g12289.t1"/>
    <property type="gene ID" value="ACRNAN_scaffold437.g12289"/>
</dbReference>
<evidence type="ECO:0000256" key="4">
    <source>
        <dbReference type="ARBA" id="ARBA00023136"/>
    </source>
</evidence>
<organism evidence="7 8">
    <name type="scientific">Acrobeloides nanus</name>
    <dbReference type="NCBI Taxonomy" id="290746"/>
    <lineage>
        <taxon>Eukaryota</taxon>
        <taxon>Metazoa</taxon>
        <taxon>Ecdysozoa</taxon>
        <taxon>Nematoda</taxon>
        <taxon>Chromadorea</taxon>
        <taxon>Rhabditida</taxon>
        <taxon>Tylenchina</taxon>
        <taxon>Cephalobomorpha</taxon>
        <taxon>Cephaloboidea</taxon>
        <taxon>Cephalobidae</taxon>
        <taxon>Acrobeloides</taxon>
    </lineage>
</organism>
<dbReference type="GO" id="GO:0022857">
    <property type="term" value="F:transmembrane transporter activity"/>
    <property type="evidence" value="ECO:0007669"/>
    <property type="project" value="InterPro"/>
</dbReference>
<sequence>MDEETEEKTSVLTEPSDSLTYNFGEHTPDAVLEKIGYCNGYILYIFIASSFVWLLNAMPMLSSAFLTDTIGYSNTNLTGTLSIVDEFQLFDNRANLLQWTAGSFLLGNMIGGSLISRLSDKYGRRIMMVFSLFGLGFIGVLSAMATNIYFFIFLRLCQGACFTGSGITNWVLAYESIPKSLRSYTALVFGIQWVIGYCLVAPTVPESFHFLVVKKNFKKVSKWIELAEKSIGRKLNVDISKLMEISDEDSSKNEEKSFISEVFSNKRLAIDTLILAYLWTCDTLVYYGLSLFSTQLAGNNYVNYMLSGLVELPSYIIAPFLLDWWGRRGAVSSMHFLAGAMLVLASFIASASTFRLILWMIAKFAIACVFTSIFAYGSEVFPTTARSFCMGMCAVTARFMGTFAPFTRSLEVVWTSFPLFLFGVLALLASGLTLILPETKHRNLPATASNV</sequence>
<feature type="domain" description="Major facilitator superfamily (MFS) profile" evidence="6">
    <location>
        <begin position="42"/>
        <end position="441"/>
    </location>
</feature>
<dbReference type="PROSITE" id="PS50850">
    <property type="entry name" value="MFS"/>
    <property type="match status" value="1"/>
</dbReference>
<keyword evidence="7" id="KW-1185">Reference proteome</keyword>
<feature type="transmembrane region" description="Helical" evidence="5">
    <location>
        <begin position="41"/>
        <end position="66"/>
    </location>
</feature>
<dbReference type="SUPFAM" id="SSF103473">
    <property type="entry name" value="MFS general substrate transporter"/>
    <property type="match status" value="1"/>
</dbReference>
<dbReference type="PANTHER" id="PTHR24064">
    <property type="entry name" value="SOLUTE CARRIER FAMILY 22 MEMBER"/>
    <property type="match status" value="1"/>
</dbReference>
<comment type="subcellular location">
    <subcellularLocation>
        <location evidence="1">Membrane</location>
        <topology evidence="1">Multi-pass membrane protein</topology>
    </subcellularLocation>
</comment>
<dbReference type="Gene3D" id="1.20.1250.20">
    <property type="entry name" value="MFS general substrate transporter like domains"/>
    <property type="match status" value="2"/>
</dbReference>
<accession>A0A914DVP5</accession>
<feature type="transmembrane region" description="Helical" evidence="5">
    <location>
        <begin position="334"/>
        <end position="351"/>
    </location>
</feature>
<proteinExistence type="predicted"/>
<dbReference type="InterPro" id="IPR005828">
    <property type="entry name" value="MFS_sugar_transport-like"/>
</dbReference>
<feature type="transmembrane region" description="Helical" evidence="5">
    <location>
        <begin position="301"/>
        <end position="322"/>
    </location>
</feature>
<dbReference type="Proteomes" id="UP000887540">
    <property type="component" value="Unplaced"/>
</dbReference>
<dbReference type="InterPro" id="IPR036259">
    <property type="entry name" value="MFS_trans_sf"/>
</dbReference>
<keyword evidence="4 5" id="KW-0472">Membrane</keyword>
<evidence type="ECO:0000256" key="1">
    <source>
        <dbReference type="ARBA" id="ARBA00004141"/>
    </source>
</evidence>
<feature type="transmembrane region" description="Helical" evidence="5">
    <location>
        <begin position="388"/>
        <end position="406"/>
    </location>
</feature>
<dbReference type="AlphaFoldDB" id="A0A914DVP5"/>
<feature type="transmembrane region" description="Helical" evidence="5">
    <location>
        <begin position="268"/>
        <end position="289"/>
    </location>
</feature>
<evidence type="ECO:0000256" key="2">
    <source>
        <dbReference type="ARBA" id="ARBA00022692"/>
    </source>
</evidence>